<keyword evidence="1" id="KW-0812">Transmembrane</keyword>
<feature type="transmembrane region" description="Helical" evidence="1">
    <location>
        <begin position="20"/>
        <end position="43"/>
    </location>
</feature>
<evidence type="ECO:0000313" key="3">
    <source>
        <dbReference type="Proteomes" id="UP000499080"/>
    </source>
</evidence>
<name>A0A4Y2MNR9_ARAVE</name>
<evidence type="ECO:0000313" key="2">
    <source>
        <dbReference type="EMBL" id="GBN28805.1"/>
    </source>
</evidence>
<reference evidence="2 3" key="1">
    <citation type="journal article" date="2019" name="Sci. Rep.">
        <title>Orb-weaving spider Araneus ventricosus genome elucidates the spidroin gene catalogue.</title>
        <authorList>
            <person name="Kono N."/>
            <person name="Nakamura H."/>
            <person name="Ohtoshi R."/>
            <person name="Moran D.A.P."/>
            <person name="Shinohara A."/>
            <person name="Yoshida Y."/>
            <person name="Fujiwara M."/>
            <person name="Mori M."/>
            <person name="Tomita M."/>
            <person name="Arakawa K."/>
        </authorList>
    </citation>
    <scope>NUCLEOTIDE SEQUENCE [LARGE SCALE GENOMIC DNA]</scope>
</reference>
<dbReference type="PANTHER" id="PTHR44216:SF3">
    <property type="entry name" value="PROTEIN O-MANNOSYL-TRANSFERASE TMTC2"/>
    <property type="match status" value="1"/>
</dbReference>
<dbReference type="GO" id="GO:0005789">
    <property type="term" value="C:endoplasmic reticulum membrane"/>
    <property type="evidence" value="ECO:0007669"/>
    <property type="project" value="TreeGrafter"/>
</dbReference>
<gene>
    <name evidence="2" type="ORF">AVEN_98149_1</name>
</gene>
<keyword evidence="1" id="KW-1133">Transmembrane helix</keyword>
<dbReference type="OrthoDB" id="6435908at2759"/>
<comment type="caution">
    <text evidence="2">The sequence shown here is derived from an EMBL/GenBank/DDBJ whole genome shotgun (WGS) entry which is preliminary data.</text>
</comment>
<organism evidence="2 3">
    <name type="scientific">Araneus ventricosus</name>
    <name type="common">Orbweaver spider</name>
    <name type="synonym">Epeira ventricosa</name>
    <dbReference type="NCBI Taxonomy" id="182803"/>
    <lineage>
        <taxon>Eukaryota</taxon>
        <taxon>Metazoa</taxon>
        <taxon>Ecdysozoa</taxon>
        <taxon>Arthropoda</taxon>
        <taxon>Chelicerata</taxon>
        <taxon>Arachnida</taxon>
        <taxon>Araneae</taxon>
        <taxon>Araneomorphae</taxon>
        <taxon>Entelegynae</taxon>
        <taxon>Araneoidea</taxon>
        <taxon>Araneidae</taxon>
        <taxon>Araneus</taxon>
    </lineage>
</organism>
<evidence type="ECO:0008006" key="4">
    <source>
        <dbReference type="Google" id="ProtNLM"/>
    </source>
</evidence>
<protein>
    <recommendedName>
        <fullName evidence="4">Transmembrane and TPR repeat-containing protein 3</fullName>
    </recommendedName>
</protein>
<dbReference type="AlphaFoldDB" id="A0A4Y2MNR9"/>
<proteinExistence type="predicted"/>
<sequence length="83" mass="9419">MEKSRSTLSHRILLNWSLSGGVFSFHATNVALHSVAVILLLYFCREMLAWRRDASLVAALMFAAHPAHTEAVSEPFFYHFKVL</sequence>
<dbReference type="EMBL" id="BGPR01007693">
    <property type="protein sequence ID" value="GBN28805.1"/>
    <property type="molecule type" value="Genomic_DNA"/>
</dbReference>
<dbReference type="GO" id="GO:0035269">
    <property type="term" value="P:protein O-linked glycosylation via mannose"/>
    <property type="evidence" value="ECO:0007669"/>
    <property type="project" value="TreeGrafter"/>
</dbReference>
<evidence type="ECO:0000256" key="1">
    <source>
        <dbReference type="SAM" id="Phobius"/>
    </source>
</evidence>
<dbReference type="Proteomes" id="UP000499080">
    <property type="component" value="Unassembled WGS sequence"/>
</dbReference>
<accession>A0A4Y2MNR9</accession>
<dbReference type="InterPro" id="IPR052384">
    <property type="entry name" value="TMTC_O-mannosyltransferase"/>
</dbReference>
<dbReference type="PANTHER" id="PTHR44216">
    <property type="entry name" value="PROTEIN O-MANNOSYL-TRANSFERASE TMTC2"/>
    <property type="match status" value="1"/>
</dbReference>
<keyword evidence="3" id="KW-1185">Reference proteome</keyword>
<dbReference type="GO" id="GO:0000030">
    <property type="term" value="F:mannosyltransferase activity"/>
    <property type="evidence" value="ECO:0007669"/>
    <property type="project" value="TreeGrafter"/>
</dbReference>
<keyword evidence="1" id="KW-0472">Membrane</keyword>